<keyword evidence="3" id="KW-1185">Reference proteome</keyword>
<organism evidence="2 3">
    <name type="scientific">Prevotella pectinovora</name>
    <dbReference type="NCBI Taxonomy" id="1602169"/>
    <lineage>
        <taxon>Bacteria</taxon>
        <taxon>Pseudomonadati</taxon>
        <taxon>Bacteroidota</taxon>
        <taxon>Bacteroidia</taxon>
        <taxon>Bacteroidales</taxon>
        <taxon>Prevotellaceae</taxon>
        <taxon>Prevotella</taxon>
    </lineage>
</organism>
<dbReference type="EMBL" id="JXQK01000090">
    <property type="protein sequence ID" value="KIP59858.1"/>
    <property type="molecule type" value="Genomic_DNA"/>
</dbReference>
<gene>
    <name evidence="2" type="ORF">ST44_12815</name>
</gene>
<evidence type="ECO:0000313" key="3">
    <source>
        <dbReference type="Proteomes" id="UP000032046"/>
    </source>
</evidence>
<sequence length="884" mass="104179">MSNKIFKESDIQQGKKSCLWHLTTENAIVIPIIQRDYAQGRSNDDVRQIREPFLKKLFEVLDSKEGKQELDFIYGSLEKPKDISLKNVNYENFVPLDGQQRLTTLFLLHWFLSIWNDASFRLMRMHFIGRFSYMTRLSSTEFCERILEYVHPKDIVDSINQGGKAPISKTLKNEGWFHDQWKNDPTVSGMLTMLDTISYLFNNISRGINREVKAKAFFKRLICKDVEDVAITFNLLYLNKGDFHLSDELYIKMNSRGKPLSDFETFKARFESFMTKSTSVNSDFAGNIDGKWADVFWNMRNNVRPKSEEDKPVYYRDNTDGMMMNVIKVALANKYAILANSNDNGLDELFESQVAKKANPNMHLTFYRYTELGVFNEDKDGCIFEDEEQKKRHNNNESVCQSVYDALSFICDLKGDFAEKYKVDKEFINIEEQLNIIMFYGIDGRNSKITSITYQTRLLFWAMSEYCVKFKNAIQKCDEDGYLPLNRWMRFVRNMVESTEINGVSDMQKALKYLNFVFSSMGDGDIIYYLSHLTSSLECTPFPQSQIKEEILKAQLIACDNNWEKSITEADNVTAWPGRSGYLMYFSGLSEKKYQDISKWDTSTHKKYRDLFDTYKKKMDMLLSYLESTEFRTDCLFERAMLSQGCYFRKEDNRSIIYSMMDQSINSRSYSFRQMVQFNGIDCNDDYSIYKDGVECLKAVLNDSNCLFSDIEQVKESLRNIINEAKKQIFDWRWPLLVNPRIWHEAWQRFIWLNDNGTAWVVRQKGGGTNQYETWSYHLHLLLTEKGLRYGYYPHGYPRHTVLTFKVNDQKYQLMIRHTSSRRWRFEMIAVDENWQAINDLDTRKVICGLMPNNSQVFYKDNIHDAIIWAYAMQQFIEKNYKLV</sequence>
<accession>A0A0D0IX10</accession>
<proteinExistence type="predicted"/>
<evidence type="ECO:0000313" key="2">
    <source>
        <dbReference type="EMBL" id="KIP59858.1"/>
    </source>
</evidence>
<evidence type="ECO:0000259" key="1">
    <source>
        <dbReference type="Pfam" id="PF03235"/>
    </source>
</evidence>
<dbReference type="RefSeq" id="WP_042520265.1">
    <property type="nucleotide sequence ID" value="NZ_JXQK01000090.1"/>
</dbReference>
<feature type="domain" description="GmrSD restriction endonucleases N-terminal" evidence="1">
    <location>
        <begin position="26"/>
        <end position="270"/>
    </location>
</feature>
<dbReference type="InterPro" id="IPR004919">
    <property type="entry name" value="GmrSD_N"/>
</dbReference>
<protein>
    <recommendedName>
        <fullName evidence="1">GmrSD restriction endonucleases N-terminal domain-containing protein</fullName>
    </recommendedName>
</protein>
<comment type="caution">
    <text evidence="2">The sequence shown here is derived from an EMBL/GenBank/DDBJ whole genome shotgun (WGS) entry which is preliminary data.</text>
</comment>
<dbReference type="STRING" id="1602171.ST44_12815"/>
<dbReference type="AlphaFoldDB" id="A0A0D0IX10"/>
<reference evidence="2 3" key="1">
    <citation type="submission" date="2015-01" db="EMBL/GenBank/DDBJ databases">
        <title>Comparative genomics of non-oral Prevotella species.</title>
        <authorList>
            <person name="Accetto T."/>
            <person name="Nograsek B."/>
            <person name="Avgustin G."/>
        </authorList>
    </citation>
    <scope>NUCLEOTIDE SEQUENCE [LARGE SCALE GENOMIC DNA]</scope>
    <source>
        <strain evidence="2 3">P5-119</strain>
    </source>
</reference>
<dbReference type="Proteomes" id="UP000032046">
    <property type="component" value="Unassembled WGS sequence"/>
</dbReference>
<dbReference type="Pfam" id="PF03235">
    <property type="entry name" value="GmrSD_N"/>
    <property type="match status" value="1"/>
</dbReference>
<name>A0A0D0IX10_9BACT</name>